<dbReference type="AlphaFoldDB" id="A0AAV9QPT6"/>
<reference evidence="1 2" key="1">
    <citation type="submission" date="2021-06" db="EMBL/GenBank/DDBJ databases">
        <authorList>
            <person name="Palmer J.M."/>
        </authorList>
    </citation>
    <scope>NUCLEOTIDE SEQUENCE [LARGE SCALE GENOMIC DNA]</scope>
    <source>
        <strain evidence="1 2">MEX-2019</strain>
        <tissue evidence="1">Muscle</tissue>
    </source>
</reference>
<feature type="non-terminal residue" evidence="1">
    <location>
        <position position="1"/>
    </location>
</feature>
<dbReference type="Proteomes" id="UP001311232">
    <property type="component" value="Unassembled WGS sequence"/>
</dbReference>
<gene>
    <name evidence="1" type="ORF">CRENBAI_007192</name>
</gene>
<evidence type="ECO:0000313" key="2">
    <source>
        <dbReference type="Proteomes" id="UP001311232"/>
    </source>
</evidence>
<feature type="non-terminal residue" evidence="1">
    <location>
        <position position="148"/>
    </location>
</feature>
<evidence type="ECO:0000313" key="1">
    <source>
        <dbReference type="EMBL" id="KAK5598611.1"/>
    </source>
</evidence>
<organism evidence="1 2">
    <name type="scientific">Crenichthys baileyi</name>
    <name type="common">White River springfish</name>
    <dbReference type="NCBI Taxonomy" id="28760"/>
    <lineage>
        <taxon>Eukaryota</taxon>
        <taxon>Metazoa</taxon>
        <taxon>Chordata</taxon>
        <taxon>Craniata</taxon>
        <taxon>Vertebrata</taxon>
        <taxon>Euteleostomi</taxon>
        <taxon>Actinopterygii</taxon>
        <taxon>Neopterygii</taxon>
        <taxon>Teleostei</taxon>
        <taxon>Neoteleostei</taxon>
        <taxon>Acanthomorphata</taxon>
        <taxon>Ovalentaria</taxon>
        <taxon>Atherinomorphae</taxon>
        <taxon>Cyprinodontiformes</taxon>
        <taxon>Goodeidae</taxon>
        <taxon>Crenichthys</taxon>
    </lineage>
</organism>
<comment type="caution">
    <text evidence="1">The sequence shown here is derived from an EMBL/GenBank/DDBJ whole genome shotgun (WGS) entry which is preliminary data.</text>
</comment>
<proteinExistence type="predicted"/>
<accession>A0AAV9QPT6</accession>
<sequence>TEEDVAFKTAVKAASSLRLRIQRRGRRHSRAILEEEIMLATNSPQSVPGTNLSLQNLLKEDTAGIMYEMNSHVFVRVLLQQFDFSPTRQDLLMWNITSGSKQDMPLIQERAAELRLLIKDHLCDIRPLQGSGCIPRCHCRPVLSVNKT</sequence>
<protein>
    <submittedName>
        <fullName evidence="1">Uncharacterized protein</fullName>
    </submittedName>
</protein>
<name>A0AAV9QPT6_9TELE</name>
<keyword evidence="2" id="KW-1185">Reference proteome</keyword>
<dbReference type="EMBL" id="JAHHUM010003037">
    <property type="protein sequence ID" value="KAK5598611.1"/>
    <property type="molecule type" value="Genomic_DNA"/>
</dbReference>